<evidence type="ECO:0000313" key="2">
    <source>
        <dbReference type="Proteomes" id="UP001314263"/>
    </source>
</evidence>
<proteinExistence type="predicted"/>
<accession>A0AAV1IB94</accession>
<sequence length="113" mass="12536">MCALASPEQLTLWRVMFEPSKAACRHQEASRESMSSMSQMTSIRQMLQQSTLEDLQQTCDPKRRFMHALATAALQQTRVSLQNDSIESCSLRASKLAGAQHLPAVETQQDGPG</sequence>
<dbReference type="Proteomes" id="UP001314263">
    <property type="component" value="Unassembled WGS sequence"/>
</dbReference>
<protein>
    <submittedName>
        <fullName evidence="1">Uncharacterized protein</fullName>
    </submittedName>
</protein>
<reference evidence="1 2" key="1">
    <citation type="submission" date="2023-10" db="EMBL/GenBank/DDBJ databases">
        <authorList>
            <person name="Maclean D."/>
            <person name="Macfadyen A."/>
        </authorList>
    </citation>
    <scope>NUCLEOTIDE SEQUENCE [LARGE SCALE GENOMIC DNA]</scope>
</reference>
<dbReference type="AlphaFoldDB" id="A0AAV1IB94"/>
<keyword evidence="2" id="KW-1185">Reference proteome</keyword>
<evidence type="ECO:0000313" key="1">
    <source>
        <dbReference type="EMBL" id="CAK0783199.1"/>
    </source>
</evidence>
<dbReference type="EMBL" id="CAUYUE010000008">
    <property type="protein sequence ID" value="CAK0783199.1"/>
    <property type="molecule type" value="Genomic_DNA"/>
</dbReference>
<comment type="caution">
    <text evidence="1">The sequence shown here is derived from an EMBL/GenBank/DDBJ whole genome shotgun (WGS) entry which is preliminary data.</text>
</comment>
<name>A0AAV1IB94_9CHLO</name>
<organism evidence="1 2">
    <name type="scientific">Coccomyxa viridis</name>
    <dbReference type="NCBI Taxonomy" id="1274662"/>
    <lineage>
        <taxon>Eukaryota</taxon>
        <taxon>Viridiplantae</taxon>
        <taxon>Chlorophyta</taxon>
        <taxon>core chlorophytes</taxon>
        <taxon>Trebouxiophyceae</taxon>
        <taxon>Trebouxiophyceae incertae sedis</taxon>
        <taxon>Coccomyxaceae</taxon>
        <taxon>Coccomyxa</taxon>
    </lineage>
</organism>
<gene>
    <name evidence="1" type="ORF">CVIRNUC_006398</name>
</gene>